<dbReference type="PANTHER" id="PTHR43301">
    <property type="entry name" value="ARABINAN ENDO-1,5-ALPHA-L-ARABINOSIDASE"/>
    <property type="match status" value="1"/>
</dbReference>
<reference evidence="6" key="1">
    <citation type="submission" date="2023-07" db="EMBL/GenBank/DDBJ databases">
        <title>Two novel species in the genus Flavivirga.</title>
        <authorList>
            <person name="Kwon K."/>
        </authorList>
    </citation>
    <scope>NUCLEOTIDE SEQUENCE</scope>
    <source>
        <strain evidence="6">KACC 14157</strain>
    </source>
</reference>
<dbReference type="SUPFAM" id="SSF75005">
    <property type="entry name" value="Arabinanase/levansucrase/invertase"/>
    <property type="match status" value="1"/>
</dbReference>
<dbReference type="PANTHER" id="PTHR43301:SF3">
    <property type="entry name" value="ARABINAN ENDO-1,5-ALPHA-L-ARABINOSIDASE A-RELATED"/>
    <property type="match status" value="1"/>
</dbReference>
<dbReference type="Proteomes" id="UP001176891">
    <property type="component" value="Unassembled WGS sequence"/>
</dbReference>
<evidence type="ECO:0000256" key="2">
    <source>
        <dbReference type="ARBA" id="ARBA00009865"/>
    </source>
</evidence>
<accession>A0ABT8WWG5</accession>
<evidence type="ECO:0000313" key="6">
    <source>
        <dbReference type="EMBL" id="MDO5985837.1"/>
    </source>
</evidence>
<comment type="pathway">
    <text evidence="1">Glycan metabolism; L-arabinan degradation.</text>
</comment>
<gene>
    <name evidence="6" type="ORF">Q4Q39_00335</name>
</gene>
<evidence type="ECO:0000256" key="4">
    <source>
        <dbReference type="ARBA" id="ARBA00023295"/>
    </source>
</evidence>
<evidence type="ECO:0000313" key="7">
    <source>
        <dbReference type="Proteomes" id="UP001176891"/>
    </source>
</evidence>
<dbReference type="InterPro" id="IPR006710">
    <property type="entry name" value="Glyco_hydro_43"/>
</dbReference>
<dbReference type="CDD" id="cd08992">
    <property type="entry name" value="GH117"/>
    <property type="match status" value="1"/>
</dbReference>
<organism evidence="6 7">
    <name type="scientific">Flavivirga amylovorans</name>
    <dbReference type="NCBI Taxonomy" id="870486"/>
    <lineage>
        <taxon>Bacteria</taxon>
        <taxon>Pseudomonadati</taxon>
        <taxon>Bacteroidota</taxon>
        <taxon>Flavobacteriia</taxon>
        <taxon>Flavobacteriales</taxon>
        <taxon>Flavobacteriaceae</taxon>
        <taxon>Flavivirga</taxon>
    </lineage>
</organism>
<sequence>MEKIRHLFIVVIMMVFYGNITAQEKGKTEVFPFYPPKEKPDYKLSKALERYYDDYKGERAETNELFSQFRYTELKGFDYNGYDGTRNRRDPSKVILANNKYYVWYTHNHTPNKPTNGVPNSDIWYATSKDGFTWEEQGPAISRPEKPNKGWDAVLTPDILVWKGKYYLYYQAFGDENGKNRQNPVIVSYADSPDGPWTAYDKVVIPKGKEGEWDKRCIHDPHPFVYKGKIYLYYKSDLAGSSHKDLIRMHGVATAEDPLGPFEKHPLNPIMNSGHETTLFPFKDGMAAFVIKDGNERSTIQYAKDGVNFEVKATAKYMPLAGGPFVPDAFTNTDYGRGITWGISFAEPGEGKKGNILLRFDCDLSLDVHDEAMKKRPPLLDADFLIKLKLDEEQRVRITKENQKYIKSE</sequence>
<evidence type="ECO:0000256" key="1">
    <source>
        <dbReference type="ARBA" id="ARBA00004834"/>
    </source>
</evidence>
<keyword evidence="3 5" id="KW-0378">Hydrolase</keyword>
<evidence type="ECO:0000256" key="3">
    <source>
        <dbReference type="ARBA" id="ARBA00022801"/>
    </source>
</evidence>
<dbReference type="Pfam" id="PF04616">
    <property type="entry name" value="Glyco_hydro_43"/>
    <property type="match status" value="1"/>
</dbReference>
<protein>
    <submittedName>
        <fullName evidence="6">Family 43 glycosylhydrolase</fullName>
    </submittedName>
</protein>
<name>A0ABT8WWG5_9FLAO</name>
<proteinExistence type="inferred from homology"/>
<keyword evidence="4 5" id="KW-0326">Glycosidase</keyword>
<evidence type="ECO:0000256" key="5">
    <source>
        <dbReference type="RuleBase" id="RU361187"/>
    </source>
</evidence>
<keyword evidence="7" id="KW-1185">Reference proteome</keyword>
<dbReference type="InterPro" id="IPR023296">
    <property type="entry name" value="Glyco_hydro_beta-prop_sf"/>
</dbReference>
<comment type="caution">
    <text evidence="6">The sequence shown here is derived from an EMBL/GenBank/DDBJ whole genome shotgun (WGS) entry which is preliminary data.</text>
</comment>
<dbReference type="RefSeq" id="WP_303280383.1">
    <property type="nucleotide sequence ID" value="NZ_BAABCZ010000016.1"/>
</dbReference>
<dbReference type="InterPro" id="IPR050727">
    <property type="entry name" value="GH43_arabinanases"/>
</dbReference>
<comment type="similarity">
    <text evidence="2 5">Belongs to the glycosyl hydrolase 43 family.</text>
</comment>
<dbReference type="EMBL" id="JAUOEM010000001">
    <property type="protein sequence ID" value="MDO5985837.1"/>
    <property type="molecule type" value="Genomic_DNA"/>
</dbReference>
<dbReference type="Gene3D" id="2.115.10.20">
    <property type="entry name" value="Glycosyl hydrolase domain, family 43"/>
    <property type="match status" value="1"/>
</dbReference>